<evidence type="ECO:0000259" key="14">
    <source>
        <dbReference type="PROSITE" id="PS50255"/>
    </source>
</evidence>
<evidence type="ECO:0000313" key="16">
    <source>
        <dbReference type="Proteomes" id="UP000037751"/>
    </source>
</evidence>
<dbReference type="Gene3D" id="3.10.120.10">
    <property type="entry name" value="Cytochrome b5-like heme/steroid binding domain"/>
    <property type="match status" value="1"/>
</dbReference>
<keyword evidence="2" id="KW-0813">Transport</keyword>
<protein>
    <submittedName>
        <fullName evidence="15">Cytochrome b5</fullName>
    </submittedName>
</protein>
<evidence type="ECO:0000256" key="5">
    <source>
        <dbReference type="ARBA" id="ARBA00022723"/>
    </source>
</evidence>
<dbReference type="InterPro" id="IPR018506">
    <property type="entry name" value="Cyt_B5_heme-BS"/>
</dbReference>
<keyword evidence="5 13" id="KW-0479">Metal-binding</keyword>
<gene>
    <name evidence="15" type="ORF">Malapachy_0343</name>
</gene>
<evidence type="ECO:0000256" key="10">
    <source>
        <dbReference type="ARBA" id="ARBA00023136"/>
    </source>
</evidence>
<keyword evidence="7" id="KW-0492">Microsome</keyword>
<dbReference type="FunFam" id="3.10.120.10:FF:000002">
    <property type="entry name" value="Cytochrome b5 type B"/>
    <property type="match status" value="1"/>
</dbReference>
<keyword evidence="9 13" id="KW-0408">Iron</keyword>
<evidence type="ECO:0000256" key="4">
    <source>
        <dbReference type="ARBA" id="ARBA00022692"/>
    </source>
</evidence>
<evidence type="ECO:0000256" key="9">
    <source>
        <dbReference type="ARBA" id="ARBA00023004"/>
    </source>
</evidence>
<evidence type="ECO:0000256" key="6">
    <source>
        <dbReference type="ARBA" id="ARBA00022824"/>
    </source>
</evidence>
<keyword evidence="16" id="KW-1185">Reference proteome</keyword>
<keyword evidence="13" id="KW-1133">Transmembrane helix</keyword>
<dbReference type="EMBL" id="LGAV01000010">
    <property type="protein sequence ID" value="KOS12661.1"/>
    <property type="molecule type" value="Genomic_DNA"/>
</dbReference>
<dbReference type="PROSITE" id="PS50255">
    <property type="entry name" value="CYTOCHROME_B5_2"/>
    <property type="match status" value="1"/>
</dbReference>
<keyword evidence="3 13" id="KW-0349">Heme</keyword>
<sequence length="124" mass="13727">MSRQITYAELCQHNTEENLWLLIDNKVYDVTKFIPEHPGGDEVLVSEASKDATESFEDVGHSDDARETLKSLQIGVIADPENVPRRGRKASDTMSATPGGSPPLVMIIGFAAIIGYFVYNHYTK</sequence>
<keyword evidence="8" id="KW-0249">Electron transport</keyword>
<dbReference type="OrthoDB" id="260519at2759"/>
<dbReference type="GO" id="GO:0005789">
    <property type="term" value="C:endoplasmic reticulum membrane"/>
    <property type="evidence" value="ECO:0007669"/>
    <property type="project" value="UniProtKB-SubCell"/>
</dbReference>
<keyword evidence="6" id="KW-0256">Endoplasmic reticulum</keyword>
<dbReference type="PANTHER" id="PTHR19359:SF150">
    <property type="entry name" value="CYTOCHROME B5"/>
    <property type="match status" value="1"/>
</dbReference>
<dbReference type="RefSeq" id="XP_017990293.1">
    <property type="nucleotide sequence ID" value="XM_018134866.1"/>
</dbReference>
<proteinExistence type="inferred from homology"/>
<keyword evidence="4 13" id="KW-0812">Transmembrane</keyword>
<reference evidence="15 16" key="1">
    <citation type="submission" date="2015-07" db="EMBL/GenBank/DDBJ databases">
        <title>Draft Genome Sequence of Malassezia furfur CBS1878 and Malassezia pachydermatis CBS1879.</title>
        <authorList>
            <person name="Triana S."/>
            <person name="Ohm R."/>
            <person name="Gonzalez A."/>
            <person name="DeCock H."/>
            <person name="Restrepo S."/>
            <person name="Celis A."/>
        </authorList>
    </citation>
    <scope>NUCLEOTIDE SEQUENCE [LARGE SCALE GENOMIC DNA]</scope>
    <source>
        <strain evidence="15 16">CBS 1879</strain>
    </source>
</reference>
<dbReference type="GO" id="GO:0020037">
    <property type="term" value="F:heme binding"/>
    <property type="evidence" value="ECO:0007669"/>
    <property type="project" value="UniProtKB-UniRule"/>
</dbReference>
<dbReference type="PROSITE" id="PS00191">
    <property type="entry name" value="CYTOCHROME_B5_1"/>
    <property type="match status" value="1"/>
</dbReference>
<dbReference type="STRING" id="77020.A0A0M8MSC0"/>
<dbReference type="InterPro" id="IPR036400">
    <property type="entry name" value="Cyt_B5-like_heme/steroid_sf"/>
</dbReference>
<dbReference type="GO" id="GO:0046872">
    <property type="term" value="F:metal ion binding"/>
    <property type="evidence" value="ECO:0007669"/>
    <property type="project" value="UniProtKB-UniRule"/>
</dbReference>
<evidence type="ECO:0000256" key="13">
    <source>
        <dbReference type="RuleBase" id="RU362121"/>
    </source>
</evidence>
<dbReference type="SMART" id="SM01117">
    <property type="entry name" value="Cyt-b5"/>
    <property type="match status" value="1"/>
</dbReference>
<dbReference type="PRINTS" id="PR00363">
    <property type="entry name" value="CYTOCHROMEB5"/>
</dbReference>
<comment type="subcellular location">
    <subcellularLocation>
        <location evidence="1">Endoplasmic reticulum membrane</location>
        <topology evidence="1">Single-pass membrane protein</topology>
        <orientation evidence="1">Cytoplasmic side</orientation>
    </subcellularLocation>
    <subcellularLocation>
        <location evidence="11">Microsome membrane</location>
        <topology evidence="11">Single-pass membrane protein</topology>
        <orientation evidence="11">Cytoplasmic side</orientation>
    </subcellularLocation>
</comment>
<organism evidence="15 16">
    <name type="scientific">Malassezia pachydermatis</name>
    <dbReference type="NCBI Taxonomy" id="77020"/>
    <lineage>
        <taxon>Eukaryota</taxon>
        <taxon>Fungi</taxon>
        <taxon>Dikarya</taxon>
        <taxon>Basidiomycota</taxon>
        <taxon>Ustilaginomycotina</taxon>
        <taxon>Malasseziomycetes</taxon>
        <taxon>Malasseziales</taxon>
        <taxon>Malasseziaceae</taxon>
        <taxon>Malassezia</taxon>
    </lineage>
</organism>
<dbReference type="PANTHER" id="PTHR19359">
    <property type="entry name" value="CYTOCHROME B5"/>
    <property type="match status" value="1"/>
</dbReference>
<dbReference type="InterPro" id="IPR001199">
    <property type="entry name" value="Cyt_B5-like_heme/steroid-bd"/>
</dbReference>
<evidence type="ECO:0000256" key="7">
    <source>
        <dbReference type="ARBA" id="ARBA00022848"/>
    </source>
</evidence>
<dbReference type="SUPFAM" id="SSF55856">
    <property type="entry name" value="Cytochrome b5-like heme/steroid binding domain"/>
    <property type="match status" value="1"/>
</dbReference>
<evidence type="ECO:0000256" key="12">
    <source>
        <dbReference type="ARBA" id="ARBA00038168"/>
    </source>
</evidence>
<dbReference type="Pfam" id="PF00173">
    <property type="entry name" value="Cyt-b5"/>
    <property type="match status" value="1"/>
</dbReference>
<dbReference type="GeneID" id="28726741"/>
<feature type="domain" description="Cytochrome b5 heme-binding" evidence="14">
    <location>
        <begin position="2"/>
        <end position="78"/>
    </location>
</feature>
<dbReference type="AlphaFoldDB" id="A0A0M8MSC0"/>
<feature type="transmembrane region" description="Helical" evidence="13">
    <location>
        <begin position="101"/>
        <end position="119"/>
    </location>
</feature>
<comment type="caution">
    <text evidence="15">The sequence shown here is derived from an EMBL/GenBank/DDBJ whole genome shotgun (WGS) entry which is preliminary data.</text>
</comment>
<evidence type="ECO:0000256" key="2">
    <source>
        <dbReference type="ARBA" id="ARBA00022448"/>
    </source>
</evidence>
<comment type="similarity">
    <text evidence="12 13">Belongs to the cytochrome b5 family.</text>
</comment>
<evidence type="ECO:0000256" key="1">
    <source>
        <dbReference type="ARBA" id="ARBA00004131"/>
    </source>
</evidence>
<dbReference type="InterPro" id="IPR050668">
    <property type="entry name" value="Cytochrome_b5"/>
</dbReference>
<dbReference type="VEuPathDB" id="FungiDB:Malapachy_0343"/>
<dbReference type="Proteomes" id="UP000037751">
    <property type="component" value="Unassembled WGS sequence"/>
</dbReference>
<evidence type="ECO:0000313" key="15">
    <source>
        <dbReference type="EMBL" id="KOS12661.1"/>
    </source>
</evidence>
<keyword evidence="10 13" id="KW-0472">Membrane</keyword>
<accession>A0A0M8MSC0</accession>
<evidence type="ECO:0000256" key="8">
    <source>
        <dbReference type="ARBA" id="ARBA00022982"/>
    </source>
</evidence>
<evidence type="ECO:0000256" key="11">
    <source>
        <dbReference type="ARBA" id="ARBA00037877"/>
    </source>
</evidence>
<evidence type="ECO:0000256" key="3">
    <source>
        <dbReference type="ARBA" id="ARBA00022617"/>
    </source>
</evidence>
<name>A0A0M8MSC0_9BASI</name>